<accession>A0ABP8VCV9</accession>
<name>A0ABP8VCV9_9HYPH</name>
<dbReference type="InterPro" id="IPR052382">
    <property type="entry name" value="ABHD10_acyl-thioesterase"/>
</dbReference>
<keyword evidence="1 3" id="KW-0378">Hydrolase</keyword>
<evidence type="ECO:0000256" key="1">
    <source>
        <dbReference type="ARBA" id="ARBA00022801"/>
    </source>
</evidence>
<evidence type="ECO:0000313" key="3">
    <source>
        <dbReference type="EMBL" id="GAA4658558.1"/>
    </source>
</evidence>
<sequence>MEQNIPCQFFSFEGTPLAVRYRKGRGSLGLVWLSGYQSNMLRSKAVFVDDFAQKHDLSCLRFDYSGHGESEGDFFQGTISRWVKESLAVFETYCEGPQIVIGFSMGGWIALRLARLLAQKNKRFAGMILVAPAPDFTQTLLEPELGPEEWKILEEKGYVERPGDEDDETMPFTKAFIEDGKDNCVMKGCIDIGCPIHILQGMEDDKIPYQHTLTLLNHLPLQDVTLTLVRDADHGFSRPKDLECLEIVLKSLIDKIYENFLAKDER</sequence>
<dbReference type="SUPFAM" id="SSF53474">
    <property type="entry name" value="alpha/beta-Hydrolases"/>
    <property type="match status" value="1"/>
</dbReference>
<reference evidence="4" key="1">
    <citation type="journal article" date="2019" name="Int. J. Syst. Evol. Microbiol.">
        <title>The Global Catalogue of Microorganisms (GCM) 10K type strain sequencing project: providing services to taxonomists for standard genome sequencing and annotation.</title>
        <authorList>
            <consortium name="The Broad Institute Genomics Platform"/>
            <consortium name="The Broad Institute Genome Sequencing Center for Infectious Disease"/>
            <person name="Wu L."/>
            <person name="Ma J."/>
        </authorList>
    </citation>
    <scope>NUCLEOTIDE SEQUENCE [LARGE SCALE GENOMIC DNA]</scope>
    <source>
        <strain evidence="4">JCM 17714</strain>
    </source>
</reference>
<dbReference type="InterPro" id="IPR022742">
    <property type="entry name" value="Hydrolase_4"/>
</dbReference>
<feature type="domain" description="Serine aminopeptidase S33" evidence="2">
    <location>
        <begin position="31"/>
        <end position="137"/>
    </location>
</feature>
<dbReference type="Pfam" id="PF12146">
    <property type="entry name" value="Hydrolase_4"/>
    <property type="match status" value="1"/>
</dbReference>
<dbReference type="PANTHER" id="PTHR16138:SF7">
    <property type="entry name" value="PALMITOYL-PROTEIN THIOESTERASE ABHD10, MITOCHONDRIAL"/>
    <property type="match status" value="1"/>
</dbReference>
<dbReference type="EMBL" id="BAABJA010000001">
    <property type="protein sequence ID" value="GAA4658558.1"/>
    <property type="molecule type" value="Genomic_DNA"/>
</dbReference>
<evidence type="ECO:0000313" key="4">
    <source>
        <dbReference type="Proteomes" id="UP001501699"/>
    </source>
</evidence>
<dbReference type="InterPro" id="IPR029058">
    <property type="entry name" value="AB_hydrolase_fold"/>
</dbReference>
<dbReference type="RefSeq" id="WP_345118279.1">
    <property type="nucleotide sequence ID" value="NZ_BAABJA010000001.1"/>
</dbReference>
<comment type="caution">
    <text evidence="3">The sequence shown here is derived from an EMBL/GenBank/DDBJ whole genome shotgun (WGS) entry which is preliminary data.</text>
</comment>
<proteinExistence type="predicted"/>
<keyword evidence="4" id="KW-1185">Reference proteome</keyword>
<dbReference type="PANTHER" id="PTHR16138">
    <property type="entry name" value="MYCOPHENOLIC ACID ACYL-GLUCURONIDE ESTERASE, MITOCHONDRIAL"/>
    <property type="match status" value="1"/>
</dbReference>
<dbReference type="GO" id="GO:0016787">
    <property type="term" value="F:hydrolase activity"/>
    <property type="evidence" value="ECO:0007669"/>
    <property type="project" value="UniProtKB-KW"/>
</dbReference>
<dbReference type="Proteomes" id="UP001501699">
    <property type="component" value="Unassembled WGS sequence"/>
</dbReference>
<organism evidence="3 4">
    <name type="scientific">Bartonella pachyuromydis</name>
    <dbReference type="NCBI Taxonomy" id="931097"/>
    <lineage>
        <taxon>Bacteria</taxon>
        <taxon>Pseudomonadati</taxon>
        <taxon>Pseudomonadota</taxon>
        <taxon>Alphaproteobacteria</taxon>
        <taxon>Hyphomicrobiales</taxon>
        <taxon>Bartonellaceae</taxon>
        <taxon>Bartonella</taxon>
    </lineage>
</organism>
<dbReference type="Gene3D" id="3.40.50.1820">
    <property type="entry name" value="alpha/beta hydrolase"/>
    <property type="match status" value="1"/>
</dbReference>
<gene>
    <name evidence="3" type="ORF">GCM10023262_02510</name>
</gene>
<evidence type="ECO:0000259" key="2">
    <source>
        <dbReference type="Pfam" id="PF12146"/>
    </source>
</evidence>
<protein>
    <submittedName>
        <fullName evidence="3">Alpha/beta hydrolase</fullName>
    </submittedName>
</protein>